<accession>A0A8T0HYY5</accession>
<proteinExistence type="predicted"/>
<evidence type="ECO:0000313" key="4">
    <source>
        <dbReference type="Proteomes" id="UP000822688"/>
    </source>
</evidence>
<feature type="signal peptide" evidence="2">
    <location>
        <begin position="1"/>
        <end position="21"/>
    </location>
</feature>
<name>A0A8T0HYY5_CERPU</name>
<comment type="caution">
    <text evidence="3">The sequence shown here is derived from an EMBL/GenBank/DDBJ whole genome shotgun (WGS) entry which is preliminary data.</text>
</comment>
<evidence type="ECO:0000256" key="2">
    <source>
        <dbReference type="SAM" id="SignalP"/>
    </source>
</evidence>
<dbReference type="AlphaFoldDB" id="A0A8T0HYY5"/>
<gene>
    <name evidence="3" type="ORF">KC19_5G033700</name>
</gene>
<feature type="region of interest" description="Disordered" evidence="1">
    <location>
        <begin position="54"/>
        <end position="89"/>
    </location>
</feature>
<feature type="chain" id="PRO_5035941935" description="Secreted protein" evidence="2">
    <location>
        <begin position="22"/>
        <end position="101"/>
    </location>
</feature>
<feature type="compositionally biased region" description="Polar residues" evidence="1">
    <location>
        <begin position="56"/>
        <end position="89"/>
    </location>
</feature>
<protein>
    <recommendedName>
        <fullName evidence="5">Secreted protein</fullName>
    </recommendedName>
</protein>
<dbReference type="Proteomes" id="UP000822688">
    <property type="component" value="Chromosome 5"/>
</dbReference>
<evidence type="ECO:0000313" key="3">
    <source>
        <dbReference type="EMBL" id="KAG0575825.1"/>
    </source>
</evidence>
<reference evidence="3" key="1">
    <citation type="submission" date="2020-06" db="EMBL/GenBank/DDBJ databases">
        <title>WGS assembly of Ceratodon purpureus strain R40.</title>
        <authorList>
            <person name="Carey S.B."/>
            <person name="Jenkins J."/>
            <person name="Shu S."/>
            <person name="Lovell J.T."/>
            <person name="Sreedasyam A."/>
            <person name="Maumus F."/>
            <person name="Tiley G.P."/>
            <person name="Fernandez-Pozo N."/>
            <person name="Barry K."/>
            <person name="Chen C."/>
            <person name="Wang M."/>
            <person name="Lipzen A."/>
            <person name="Daum C."/>
            <person name="Saski C.A."/>
            <person name="Payton A.C."/>
            <person name="Mcbreen J.C."/>
            <person name="Conrad R.E."/>
            <person name="Kollar L.M."/>
            <person name="Olsson S."/>
            <person name="Huttunen S."/>
            <person name="Landis J.B."/>
            <person name="Wickett N.J."/>
            <person name="Johnson M.G."/>
            <person name="Rensing S.A."/>
            <person name="Grimwood J."/>
            <person name="Schmutz J."/>
            <person name="Mcdaniel S.F."/>
        </authorList>
    </citation>
    <scope>NUCLEOTIDE SEQUENCE</scope>
    <source>
        <strain evidence="3">R40</strain>
    </source>
</reference>
<sequence length="101" mass="10756">MKSSDFPFANLILNLIIFVHAPLTRRSFDRGKSISSILLFTKLSYTHTPRLRHSPIASSSAPHCSGCSATPCRNGSSSAAPLQGTSSARGCSCVHATVRLP</sequence>
<keyword evidence="4" id="KW-1185">Reference proteome</keyword>
<keyword evidence="2" id="KW-0732">Signal</keyword>
<organism evidence="3 4">
    <name type="scientific">Ceratodon purpureus</name>
    <name type="common">Fire moss</name>
    <name type="synonym">Dicranum purpureum</name>
    <dbReference type="NCBI Taxonomy" id="3225"/>
    <lineage>
        <taxon>Eukaryota</taxon>
        <taxon>Viridiplantae</taxon>
        <taxon>Streptophyta</taxon>
        <taxon>Embryophyta</taxon>
        <taxon>Bryophyta</taxon>
        <taxon>Bryophytina</taxon>
        <taxon>Bryopsida</taxon>
        <taxon>Dicranidae</taxon>
        <taxon>Pseudoditrichales</taxon>
        <taxon>Ditrichaceae</taxon>
        <taxon>Ceratodon</taxon>
    </lineage>
</organism>
<evidence type="ECO:0008006" key="5">
    <source>
        <dbReference type="Google" id="ProtNLM"/>
    </source>
</evidence>
<dbReference type="EMBL" id="CM026425">
    <property type="protein sequence ID" value="KAG0575825.1"/>
    <property type="molecule type" value="Genomic_DNA"/>
</dbReference>
<evidence type="ECO:0000256" key="1">
    <source>
        <dbReference type="SAM" id="MobiDB-lite"/>
    </source>
</evidence>